<evidence type="ECO:0000313" key="2">
    <source>
        <dbReference type="Proteomes" id="UP000215590"/>
    </source>
</evidence>
<evidence type="ECO:0000313" key="1">
    <source>
        <dbReference type="EMBL" id="OYR23302.1"/>
    </source>
</evidence>
<dbReference type="EMBL" id="NNRJ01000001">
    <property type="protein sequence ID" value="OYR23302.1"/>
    <property type="molecule type" value="Genomic_DNA"/>
</dbReference>
<reference evidence="1 2" key="1">
    <citation type="submission" date="2017-07" db="EMBL/GenBank/DDBJ databases">
        <title>Phylogenetic study on the rhizospheric bacterium Ochrobactrum sp. A44.</title>
        <authorList>
            <person name="Krzyzanowska D.M."/>
            <person name="Ossowicki A."/>
            <person name="Rajewska M."/>
            <person name="Maciag T."/>
            <person name="Kaczynski Z."/>
            <person name="Czerwicka M."/>
            <person name="Jafra S."/>
        </authorList>
    </citation>
    <scope>NUCLEOTIDE SEQUENCE [LARGE SCALE GENOMIC DNA]</scope>
    <source>
        <strain evidence="1 2">DSM 7216</strain>
    </source>
</reference>
<organism evidence="1 2">
    <name type="scientific">Brucella thiophenivorans</name>
    <dbReference type="NCBI Taxonomy" id="571255"/>
    <lineage>
        <taxon>Bacteria</taxon>
        <taxon>Pseudomonadati</taxon>
        <taxon>Pseudomonadota</taxon>
        <taxon>Alphaproteobacteria</taxon>
        <taxon>Hyphomicrobiales</taxon>
        <taxon>Brucellaceae</taxon>
        <taxon>Brucella/Ochrobactrum group</taxon>
        <taxon>Brucella</taxon>
    </lineage>
</organism>
<accession>A0A256G861</accession>
<protein>
    <submittedName>
        <fullName evidence="1">Uncharacterized protein</fullName>
    </submittedName>
</protein>
<gene>
    <name evidence="1" type="ORF">CEV31_0011</name>
</gene>
<sequence length="56" mass="6136">MFEIELLTSGTVFLYLSKSSPPLFQIPAHASVLPKAARDFEEGNSQELHFASIVGN</sequence>
<dbReference type="Proteomes" id="UP000215590">
    <property type="component" value="Unassembled WGS sequence"/>
</dbReference>
<keyword evidence="2" id="KW-1185">Reference proteome</keyword>
<dbReference type="AlphaFoldDB" id="A0A256G861"/>
<proteinExistence type="predicted"/>
<comment type="caution">
    <text evidence="1">The sequence shown here is derived from an EMBL/GenBank/DDBJ whole genome shotgun (WGS) entry which is preliminary data.</text>
</comment>
<name>A0A256G861_9HYPH</name>